<evidence type="ECO:0000313" key="3">
    <source>
        <dbReference type="Proteomes" id="UP001056426"/>
    </source>
</evidence>
<dbReference type="Proteomes" id="UP001056426">
    <property type="component" value="Chromosome"/>
</dbReference>
<organism evidence="2 3">
    <name type="scientific">Xiashengella succiniciproducens</name>
    <dbReference type="NCBI Taxonomy" id="2949635"/>
    <lineage>
        <taxon>Bacteria</taxon>
        <taxon>Pseudomonadati</taxon>
        <taxon>Bacteroidota</taxon>
        <taxon>Bacteroidia</taxon>
        <taxon>Marinilabiliales</taxon>
        <taxon>Marinilabiliaceae</taxon>
        <taxon>Xiashengella</taxon>
    </lineage>
</organism>
<feature type="domain" description="TPM" evidence="1">
    <location>
        <begin position="4"/>
        <end position="120"/>
    </location>
</feature>
<dbReference type="PANTHER" id="PTHR30373:SF8">
    <property type="entry name" value="BLL7265 PROTEIN"/>
    <property type="match status" value="1"/>
</dbReference>
<accession>A0A9J6ZPK4</accession>
<keyword evidence="3" id="KW-1185">Reference proteome</keyword>
<dbReference type="KEGG" id="alkq:M9189_11470"/>
<evidence type="ECO:0000259" key="1">
    <source>
        <dbReference type="Pfam" id="PF04536"/>
    </source>
</evidence>
<name>A0A9J6ZPK4_9BACT</name>
<reference evidence="2" key="1">
    <citation type="submission" date="2022-05" db="EMBL/GenBank/DDBJ databases">
        <authorList>
            <person name="Sun X."/>
        </authorList>
    </citation>
    <scope>NUCLEOTIDE SEQUENCE</scope>
    <source>
        <strain evidence="2">Ai-910</strain>
    </source>
</reference>
<proteinExistence type="predicted"/>
<dbReference type="EMBL" id="CP098400">
    <property type="protein sequence ID" value="URW79470.1"/>
    <property type="molecule type" value="Genomic_DNA"/>
</dbReference>
<gene>
    <name evidence="2" type="ORF">M9189_11470</name>
</gene>
<dbReference type="Gene3D" id="3.10.310.50">
    <property type="match status" value="1"/>
</dbReference>
<reference evidence="2" key="2">
    <citation type="submission" date="2022-06" db="EMBL/GenBank/DDBJ databases">
        <title>Xiashengella guii gen. nov. sp. nov., a bacterium isolated form anaerobic digestion tank.</title>
        <authorList>
            <person name="Huang H."/>
        </authorList>
    </citation>
    <scope>NUCLEOTIDE SEQUENCE</scope>
    <source>
        <strain evidence="2">Ai-910</strain>
    </source>
</reference>
<dbReference type="AlphaFoldDB" id="A0A9J6ZPK4"/>
<sequence length="144" mass="16240">MAQQYFSDKDKTQIVEAVKQAELNTSGEIRVHIELRCPEDVMDRAAYLFEKLGMHKTEKRNGVLFYLAIEDHVFSILGDAGINAVVASDFWESAKQAMIEYFKQGDITGGIVKGISMAGEQLKAYFPYMSDDRNELSDEISFGK</sequence>
<dbReference type="InterPro" id="IPR007621">
    <property type="entry name" value="TPM_dom"/>
</dbReference>
<dbReference type="PANTHER" id="PTHR30373">
    <property type="entry name" value="UPF0603 PROTEIN YGCG"/>
    <property type="match status" value="1"/>
</dbReference>
<dbReference type="RefSeq" id="WP_250723384.1">
    <property type="nucleotide sequence ID" value="NZ_CP098400.1"/>
</dbReference>
<dbReference type="Pfam" id="PF04536">
    <property type="entry name" value="TPM_phosphatase"/>
    <property type="match status" value="1"/>
</dbReference>
<evidence type="ECO:0000313" key="2">
    <source>
        <dbReference type="EMBL" id="URW79470.1"/>
    </source>
</evidence>
<protein>
    <submittedName>
        <fullName evidence="2">TPM domain-containing protein</fullName>
    </submittedName>
</protein>